<dbReference type="RefSeq" id="WP_167849013.1">
    <property type="nucleotide sequence ID" value="NZ_FMYV01000004.1"/>
</dbReference>
<keyword evidence="1" id="KW-0472">Membrane</keyword>
<gene>
    <name evidence="2" type="ORF">SAMN04488588_1229</name>
</gene>
<name>A0A1G6M427_9BACT</name>
<keyword evidence="1" id="KW-1133">Transmembrane helix</keyword>
<reference evidence="2 3" key="1">
    <citation type="submission" date="2016-10" db="EMBL/GenBank/DDBJ databases">
        <authorList>
            <person name="de Groot N.N."/>
        </authorList>
    </citation>
    <scope>NUCLEOTIDE SEQUENCE [LARGE SCALE GENOMIC DNA]</scope>
    <source>
        <strain evidence="2 3">WG14</strain>
    </source>
</reference>
<dbReference type="AlphaFoldDB" id="A0A1G6M427"/>
<evidence type="ECO:0000313" key="2">
    <source>
        <dbReference type="EMBL" id="SDC50191.1"/>
    </source>
</evidence>
<evidence type="ECO:0000256" key="1">
    <source>
        <dbReference type="SAM" id="Phobius"/>
    </source>
</evidence>
<keyword evidence="1" id="KW-0812">Transmembrane</keyword>
<dbReference type="Proteomes" id="UP000199322">
    <property type="component" value="Unassembled WGS sequence"/>
</dbReference>
<keyword evidence="3" id="KW-1185">Reference proteome</keyword>
<sequence length="58" mass="6634">MINKKYMFVVIIGIVITVIFSIFPQYEILTNSFNTIMQGVGLIIVLIGIFLVNREKVE</sequence>
<accession>A0A1G6M427</accession>
<feature type="transmembrane region" description="Helical" evidence="1">
    <location>
        <begin position="7"/>
        <end position="26"/>
    </location>
</feature>
<dbReference type="STRING" id="28234.SAMN04488588_1229"/>
<organism evidence="2 3">
    <name type="scientific">Geotoga petraea</name>
    <dbReference type="NCBI Taxonomy" id="28234"/>
    <lineage>
        <taxon>Bacteria</taxon>
        <taxon>Thermotogati</taxon>
        <taxon>Thermotogota</taxon>
        <taxon>Thermotogae</taxon>
        <taxon>Petrotogales</taxon>
        <taxon>Petrotogaceae</taxon>
        <taxon>Geotoga</taxon>
    </lineage>
</organism>
<dbReference type="EMBL" id="FMYV01000004">
    <property type="protein sequence ID" value="SDC50191.1"/>
    <property type="molecule type" value="Genomic_DNA"/>
</dbReference>
<feature type="transmembrane region" description="Helical" evidence="1">
    <location>
        <begin position="32"/>
        <end position="52"/>
    </location>
</feature>
<evidence type="ECO:0000313" key="3">
    <source>
        <dbReference type="Proteomes" id="UP000199322"/>
    </source>
</evidence>
<protein>
    <submittedName>
        <fullName evidence="2">Uncharacterized protein</fullName>
    </submittedName>
</protein>
<proteinExistence type="predicted"/>